<accession>A0A178LTY3</accession>
<dbReference type="Proteomes" id="UP000078287">
    <property type="component" value="Unassembled WGS sequence"/>
</dbReference>
<proteinExistence type="predicted"/>
<evidence type="ECO:0008006" key="3">
    <source>
        <dbReference type="Google" id="ProtNLM"/>
    </source>
</evidence>
<dbReference type="STRING" id="1707952.A6A03_05340"/>
<sequence length="121" mass="13030">MDVVAREAAAHARRLGYQVITAEQLRATRCLLVLAEPSGQPFAVLVQRRALITAANVQDFAEILFLRRLTRGLLIAVDGVFSNEARRTAQELRHVSMTLATDLPPASTIAAAGLNPAVDLG</sequence>
<dbReference type="OrthoDB" id="162776at2"/>
<comment type="caution">
    <text evidence="1">The sequence shown here is derived from an EMBL/GenBank/DDBJ whole genome shotgun (WGS) entry which is preliminary data.</text>
</comment>
<name>A0A178LTY3_9CHLR</name>
<dbReference type="RefSeq" id="WP_066791375.1">
    <property type="nucleotide sequence ID" value="NZ_LWQS01000114.1"/>
</dbReference>
<protein>
    <recommendedName>
        <fullName evidence="3">Restriction endonuclease type IV Mrr domain-containing protein</fullName>
    </recommendedName>
</protein>
<keyword evidence="2" id="KW-1185">Reference proteome</keyword>
<organism evidence="1 2">
    <name type="scientific">Chloroflexus islandicus</name>
    <dbReference type="NCBI Taxonomy" id="1707952"/>
    <lineage>
        <taxon>Bacteria</taxon>
        <taxon>Bacillati</taxon>
        <taxon>Chloroflexota</taxon>
        <taxon>Chloroflexia</taxon>
        <taxon>Chloroflexales</taxon>
        <taxon>Chloroflexineae</taxon>
        <taxon>Chloroflexaceae</taxon>
        <taxon>Chloroflexus</taxon>
    </lineage>
</organism>
<dbReference type="AlphaFoldDB" id="A0A178LTY3"/>
<reference evidence="1 2" key="1">
    <citation type="submission" date="2016-04" db="EMBL/GenBank/DDBJ databases">
        <title>Chloroflexus islandicus sp. nov., a thermophilic filamentous anoxygenic phototrophic bacterium from geyser Strokkur (Iceland).</title>
        <authorList>
            <person name="Gaisin V.A."/>
            <person name="Kalashnikov A.M."/>
            <person name="Sukhacheva M.V."/>
            <person name="Grouzdev D.S."/>
            <person name="Ivanov T.M."/>
            <person name="Kuznetsov B."/>
            <person name="Gorlenko V.M."/>
        </authorList>
    </citation>
    <scope>NUCLEOTIDE SEQUENCE [LARGE SCALE GENOMIC DNA]</scope>
    <source>
        <strain evidence="2">isl-2</strain>
    </source>
</reference>
<gene>
    <name evidence="1" type="ORF">A6A03_05340</name>
</gene>
<evidence type="ECO:0000313" key="2">
    <source>
        <dbReference type="Proteomes" id="UP000078287"/>
    </source>
</evidence>
<evidence type="ECO:0000313" key="1">
    <source>
        <dbReference type="EMBL" id="OAN37070.1"/>
    </source>
</evidence>
<dbReference type="EMBL" id="LWQS01000114">
    <property type="protein sequence ID" value="OAN37070.1"/>
    <property type="molecule type" value="Genomic_DNA"/>
</dbReference>